<dbReference type="EMBL" id="BMIB01000001">
    <property type="protein sequence ID" value="GGH61564.1"/>
    <property type="molecule type" value="Genomic_DNA"/>
</dbReference>
<keyword evidence="1" id="KW-0812">Transmembrane</keyword>
<gene>
    <name evidence="2" type="ORF">GCM10011379_10680</name>
</gene>
<reference evidence="2" key="1">
    <citation type="journal article" date="2014" name="Int. J. Syst. Evol. Microbiol.">
        <title>Complete genome sequence of Corynebacterium casei LMG S-19264T (=DSM 44701T), isolated from a smear-ripened cheese.</title>
        <authorList>
            <consortium name="US DOE Joint Genome Institute (JGI-PGF)"/>
            <person name="Walter F."/>
            <person name="Albersmeier A."/>
            <person name="Kalinowski J."/>
            <person name="Ruckert C."/>
        </authorList>
    </citation>
    <scope>NUCLEOTIDE SEQUENCE</scope>
    <source>
        <strain evidence="2">CGMCC 1.15290</strain>
    </source>
</reference>
<protein>
    <submittedName>
        <fullName evidence="2">Uncharacterized protein</fullName>
    </submittedName>
</protein>
<feature type="transmembrane region" description="Helical" evidence="1">
    <location>
        <begin position="96"/>
        <end position="113"/>
    </location>
</feature>
<evidence type="ECO:0000313" key="3">
    <source>
        <dbReference type="Proteomes" id="UP000627292"/>
    </source>
</evidence>
<feature type="transmembrane region" description="Helical" evidence="1">
    <location>
        <begin position="185"/>
        <end position="203"/>
    </location>
</feature>
<feature type="transmembrane region" description="Helical" evidence="1">
    <location>
        <begin position="119"/>
        <end position="141"/>
    </location>
</feature>
<feature type="transmembrane region" description="Helical" evidence="1">
    <location>
        <begin position="44"/>
        <end position="64"/>
    </location>
</feature>
<accession>A0A917IRD4</accession>
<evidence type="ECO:0000313" key="2">
    <source>
        <dbReference type="EMBL" id="GGH61564.1"/>
    </source>
</evidence>
<dbReference type="AlphaFoldDB" id="A0A917IRD4"/>
<organism evidence="2 3">
    <name type="scientific">Filimonas zeae</name>
    <dbReference type="NCBI Taxonomy" id="1737353"/>
    <lineage>
        <taxon>Bacteria</taxon>
        <taxon>Pseudomonadati</taxon>
        <taxon>Bacteroidota</taxon>
        <taxon>Chitinophagia</taxon>
        <taxon>Chitinophagales</taxon>
        <taxon>Chitinophagaceae</taxon>
        <taxon>Filimonas</taxon>
    </lineage>
</organism>
<sequence length="292" mass="31698">MPASNRTNDSVAASPNGDSLGIVKSVDTQRGMGAALYKNKAKHFLPSALISLLLVVGLGLYLLFNTALCRDQSVDPLTNQLRPAKERPYSYSRMQLFWWTMIIFWCICSFYFYTGVLLALTPTAVLLLGGGLAVSVFGNVIDNAQRAQNNTTVPIRHQDLCPAGNMLTDILSDEAGISIHRLQAVFANLIFGMAFLTHFIRALDVTYPLMDFENWQMTLLGVSAAGYLGFKANENSSATVTERQVEAVRNAQNTLTQVQVANAINPQAAASAPASTPALQQLQAQLQAKGII</sequence>
<proteinExistence type="predicted"/>
<keyword evidence="3" id="KW-1185">Reference proteome</keyword>
<keyword evidence="1" id="KW-1133">Transmembrane helix</keyword>
<dbReference type="Proteomes" id="UP000627292">
    <property type="component" value="Unassembled WGS sequence"/>
</dbReference>
<name>A0A917IRD4_9BACT</name>
<comment type="caution">
    <text evidence="2">The sequence shown here is derived from an EMBL/GenBank/DDBJ whole genome shotgun (WGS) entry which is preliminary data.</text>
</comment>
<evidence type="ECO:0000256" key="1">
    <source>
        <dbReference type="SAM" id="Phobius"/>
    </source>
</evidence>
<reference evidence="2" key="2">
    <citation type="submission" date="2020-09" db="EMBL/GenBank/DDBJ databases">
        <authorList>
            <person name="Sun Q."/>
            <person name="Zhou Y."/>
        </authorList>
    </citation>
    <scope>NUCLEOTIDE SEQUENCE</scope>
    <source>
        <strain evidence="2">CGMCC 1.15290</strain>
    </source>
</reference>
<keyword evidence="1" id="KW-0472">Membrane</keyword>